<keyword evidence="2" id="KW-0732">Signal</keyword>
<dbReference type="Proteomes" id="UP001501447">
    <property type="component" value="Unassembled WGS sequence"/>
</dbReference>
<evidence type="ECO:0000256" key="1">
    <source>
        <dbReference type="SAM" id="MobiDB-lite"/>
    </source>
</evidence>
<dbReference type="PROSITE" id="PS51257">
    <property type="entry name" value="PROKAR_LIPOPROTEIN"/>
    <property type="match status" value="1"/>
</dbReference>
<feature type="chain" id="PRO_5046647385" description="PknH-like extracellular domain-containing protein" evidence="2">
    <location>
        <begin position="23"/>
        <end position="278"/>
    </location>
</feature>
<dbReference type="RefSeq" id="WP_344562050.1">
    <property type="nucleotide sequence ID" value="NZ_BAAARJ010000002.1"/>
</dbReference>
<feature type="signal peptide" evidence="2">
    <location>
        <begin position="1"/>
        <end position="22"/>
    </location>
</feature>
<evidence type="ECO:0000256" key="2">
    <source>
        <dbReference type="SAM" id="SignalP"/>
    </source>
</evidence>
<dbReference type="EMBL" id="BAAARJ010000002">
    <property type="protein sequence ID" value="GAA2596599.1"/>
    <property type="molecule type" value="Genomic_DNA"/>
</dbReference>
<evidence type="ECO:0000313" key="3">
    <source>
        <dbReference type="EMBL" id="GAA2596599.1"/>
    </source>
</evidence>
<reference evidence="3 4" key="1">
    <citation type="journal article" date="2019" name="Int. J. Syst. Evol. Microbiol.">
        <title>The Global Catalogue of Microorganisms (GCM) 10K type strain sequencing project: providing services to taxonomists for standard genome sequencing and annotation.</title>
        <authorList>
            <consortium name="The Broad Institute Genomics Platform"/>
            <consortium name="The Broad Institute Genome Sequencing Center for Infectious Disease"/>
            <person name="Wu L."/>
            <person name="Ma J."/>
        </authorList>
    </citation>
    <scope>NUCLEOTIDE SEQUENCE [LARGE SCALE GENOMIC DNA]</scope>
    <source>
        <strain evidence="3 4">JCM 16373</strain>
    </source>
</reference>
<name>A0ABN3PPS8_9ACTN</name>
<evidence type="ECO:0000313" key="4">
    <source>
        <dbReference type="Proteomes" id="UP001501447"/>
    </source>
</evidence>
<feature type="region of interest" description="Disordered" evidence="1">
    <location>
        <begin position="27"/>
        <end position="68"/>
    </location>
</feature>
<proteinExistence type="predicted"/>
<comment type="caution">
    <text evidence="3">The sequence shown here is derived from an EMBL/GenBank/DDBJ whole genome shotgun (WGS) entry which is preliminary data.</text>
</comment>
<accession>A0ABN3PPS8</accession>
<gene>
    <name evidence="3" type="ORF">GCM10009863_07480</name>
</gene>
<sequence>MRHARRPCAATAPALAALLFLAGCGDGGGPGGGRGSASPSSPSASHPPPSGSPSASSGPPSGGAGVLDERQVTNALLAPGSLPGGWRTIGRNVTTLTGDVPRDLSTRDRNCEKLFDTLVGHLSGHEARTDAARDYRAGGRGRGPYLSSAVASYDGTDAIRTVSTFESVRDSCPKFRTRNKSVVIDFAVSPLKGAYLGEDSPGARLRGKAAGGPADGSQVTLDLVLARAGQNTTGTAVLSPGSGDAALTEDAARTALKRLQRVTARKTPSPTASGTGPG</sequence>
<protein>
    <recommendedName>
        <fullName evidence="5">PknH-like extracellular domain-containing protein</fullName>
    </recommendedName>
</protein>
<evidence type="ECO:0008006" key="5">
    <source>
        <dbReference type="Google" id="ProtNLM"/>
    </source>
</evidence>
<organism evidence="3 4">
    <name type="scientific">Streptomyces axinellae</name>
    <dbReference type="NCBI Taxonomy" id="552788"/>
    <lineage>
        <taxon>Bacteria</taxon>
        <taxon>Bacillati</taxon>
        <taxon>Actinomycetota</taxon>
        <taxon>Actinomycetes</taxon>
        <taxon>Kitasatosporales</taxon>
        <taxon>Streptomycetaceae</taxon>
        <taxon>Streptomyces</taxon>
    </lineage>
</organism>
<keyword evidence="4" id="KW-1185">Reference proteome</keyword>